<dbReference type="GO" id="GO:0005351">
    <property type="term" value="F:carbohydrate:proton symporter activity"/>
    <property type="evidence" value="ECO:0007669"/>
    <property type="project" value="TreeGrafter"/>
</dbReference>
<accession>A0A072PQW2</accession>
<evidence type="ECO:0000256" key="2">
    <source>
        <dbReference type="ARBA" id="ARBA00010992"/>
    </source>
</evidence>
<evidence type="ECO:0000256" key="1">
    <source>
        <dbReference type="ARBA" id="ARBA00004141"/>
    </source>
</evidence>
<dbReference type="InterPro" id="IPR050360">
    <property type="entry name" value="MFS_Sugar_Transporters"/>
</dbReference>
<dbReference type="InterPro" id="IPR020846">
    <property type="entry name" value="MFS_dom"/>
</dbReference>
<dbReference type="GO" id="GO:0016020">
    <property type="term" value="C:membrane"/>
    <property type="evidence" value="ECO:0007669"/>
    <property type="project" value="UniProtKB-SubCell"/>
</dbReference>
<evidence type="ECO:0000256" key="9">
    <source>
        <dbReference type="SAM" id="Phobius"/>
    </source>
</evidence>
<protein>
    <submittedName>
        <fullName evidence="11">MFS transporter, SP family, sugar:H+ symporter</fullName>
    </submittedName>
</protein>
<sequence>MGYLKTPKFSRPKLTRESLGLTTWVQYDKYNPRSEHSTDARKSLADLDYSPLRRITWPSFWMGILISMGGFIFGYDTGQISGFLEMPDFLERFGQRHSDGTFYFSNVRAGLIVALLSVGTLFGALIAGPIADIIGRKPSVTFWCGIFCVGNIVMISSDHHWYQMMMGRFVAGLGVGSLSLLVPMYMAETAPRHIRGALISTYQLFITFGIFFASCINFGTYEHQRGNSGSWRIPLGVGFIWPLILGAGVLLFPETPRFDFRKGQTERAKETMLKVYGAPPNHYSVHLELEEIEAKLRAEAAQEGFVREWVHMFSAPKMGQRIALGMLLQMFQQLTGANYFFYYGTTIFQATGINNSYVTQMILNGINFGSTFYGLYIVEHYGRRKSLMVGGLWMSAMFFIFANVGHFSLNRDDPQATESTGTAMIVIASFFIFGFATTWGPMVWTICAELYPSRYRGKGLALSTASNWGWNFLIAFFTPFITGDIDFLYGYVFAGCNLVGVLLIYFFVIEGQGRTLEEIDTMYITGVQPWKSSKWIPPSAEEIAKIRREAGTVDAAEAGEITPAPATAADVPRDSESTEAEKELEHRA</sequence>
<keyword evidence="12" id="KW-1185">Reference proteome</keyword>
<feature type="domain" description="Major facilitator superfamily (MFS) profile" evidence="10">
    <location>
        <begin position="62"/>
        <end position="512"/>
    </location>
</feature>
<name>A0A072PQW2_9EURO</name>
<feature type="transmembrane region" description="Helical" evidence="9">
    <location>
        <begin position="231"/>
        <end position="252"/>
    </location>
</feature>
<comment type="caution">
    <text evidence="11">The sequence shown here is derived from an EMBL/GenBank/DDBJ whole genome shotgun (WGS) entry which is preliminary data.</text>
</comment>
<feature type="transmembrane region" description="Helical" evidence="9">
    <location>
        <begin position="459"/>
        <end position="481"/>
    </location>
</feature>
<dbReference type="RefSeq" id="XP_013260485.1">
    <property type="nucleotide sequence ID" value="XM_013405031.1"/>
</dbReference>
<dbReference type="InterPro" id="IPR005828">
    <property type="entry name" value="MFS_sugar_transport-like"/>
</dbReference>
<dbReference type="InterPro" id="IPR003663">
    <property type="entry name" value="Sugar/inositol_transpt"/>
</dbReference>
<keyword evidence="4 9" id="KW-0812">Transmembrane</keyword>
<feature type="compositionally biased region" description="Basic and acidic residues" evidence="8">
    <location>
        <begin position="571"/>
        <end position="588"/>
    </location>
</feature>
<dbReference type="EMBL" id="AMGV01000004">
    <property type="protein sequence ID" value="KEF57895.1"/>
    <property type="molecule type" value="Genomic_DNA"/>
</dbReference>
<feature type="region of interest" description="Disordered" evidence="8">
    <location>
        <begin position="554"/>
        <end position="588"/>
    </location>
</feature>
<comment type="similarity">
    <text evidence="2 7">Belongs to the major facilitator superfamily. Sugar transporter (TC 2.A.1.1) family.</text>
</comment>
<evidence type="ECO:0000313" key="12">
    <source>
        <dbReference type="Proteomes" id="UP000027920"/>
    </source>
</evidence>
<dbReference type="VEuPathDB" id="FungiDB:A1O9_05816"/>
<dbReference type="OrthoDB" id="2241241at2759"/>
<evidence type="ECO:0000256" key="8">
    <source>
        <dbReference type="SAM" id="MobiDB-lite"/>
    </source>
</evidence>
<dbReference type="Gene3D" id="1.20.1250.20">
    <property type="entry name" value="MFS general substrate transporter like domains"/>
    <property type="match status" value="1"/>
</dbReference>
<gene>
    <name evidence="11" type="ORF">A1O9_05816</name>
</gene>
<keyword evidence="6 9" id="KW-0472">Membrane</keyword>
<evidence type="ECO:0000256" key="6">
    <source>
        <dbReference type="ARBA" id="ARBA00023136"/>
    </source>
</evidence>
<feature type="transmembrane region" description="Helical" evidence="9">
    <location>
        <begin position="109"/>
        <end position="128"/>
    </location>
</feature>
<feature type="transmembrane region" description="Helical" evidence="9">
    <location>
        <begin position="140"/>
        <end position="157"/>
    </location>
</feature>
<keyword evidence="5 9" id="KW-1133">Transmembrane helix</keyword>
<dbReference type="PROSITE" id="PS00216">
    <property type="entry name" value="SUGAR_TRANSPORT_1"/>
    <property type="match status" value="1"/>
</dbReference>
<feature type="transmembrane region" description="Helical" evidence="9">
    <location>
        <begin position="55"/>
        <end position="75"/>
    </location>
</feature>
<dbReference type="STRING" id="1182545.A0A072PQW2"/>
<dbReference type="PRINTS" id="PR00171">
    <property type="entry name" value="SUGRTRNSPORT"/>
</dbReference>
<keyword evidence="3 7" id="KW-0813">Transport</keyword>
<feature type="transmembrane region" description="Helical" evidence="9">
    <location>
        <begin position="390"/>
        <end position="409"/>
    </location>
</feature>
<dbReference type="Proteomes" id="UP000027920">
    <property type="component" value="Unassembled WGS sequence"/>
</dbReference>
<feature type="transmembrane region" description="Helical" evidence="9">
    <location>
        <begin position="361"/>
        <end position="378"/>
    </location>
</feature>
<evidence type="ECO:0000313" key="11">
    <source>
        <dbReference type="EMBL" id="KEF57895.1"/>
    </source>
</evidence>
<feature type="transmembrane region" description="Helical" evidence="9">
    <location>
        <begin position="421"/>
        <end position="447"/>
    </location>
</feature>
<organism evidence="11 12">
    <name type="scientific">Exophiala aquamarina CBS 119918</name>
    <dbReference type="NCBI Taxonomy" id="1182545"/>
    <lineage>
        <taxon>Eukaryota</taxon>
        <taxon>Fungi</taxon>
        <taxon>Dikarya</taxon>
        <taxon>Ascomycota</taxon>
        <taxon>Pezizomycotina</taxon>
        <taxon>Eurotiomycetes</taxon>
        <taxon>Chaetothyriomycetidae</taxon>
        <taxon>Chaetothyriales</taxon>
        <taxon>Herpotrichiellaceae</taxon>
        <taxon>Exophiala</taxon>
    </lineage>
</organism>
<reference evidence="11 12" key="1">
    <citation type="submission" date="2013-03" db="EMBL/GenBank/DDBJ databases">
        <title>The Genome Sequence of Exophiala aquamarina CBS 119918.</title>
        <authorList>
            <consortium name="The Broad Institute Genomics Platform"/>
            <person name="Cuomo C."/>
            <person name="de Hoog S."/>
            <person name="Gorbushina A."/>
            <person name="Walker B."/>
            <person name="Young S.K."/>
            <person name="Zeng Q."/>
            <person name="Gargeya S."/>
            <person name="Fitzgerald M."/>
            <person name="Haas B."/>
            <person name="Abouelleil A."/>
            <person name="Allen A.W."/>
            <person name="Alvarado L."/>
            <person name="Arachchi H.M."/>
            <person name="Berlin A.M."/>
            <person name="Chapman S.B."/>
            <person name="Gainer-Dewar J."/>
            <person name="Goldberg J."/>
            <person name="Griggs A."/>
            <person name="Gujja S."/>
            <person name="Hansen M."/>
            <person name="Howarth C."/>
            <person name="Imamovic A."/>
            <person name="Ireland A."/>
            <person name="Larimer J."/>
            <person name="McCowan C."/>
            <person name="Murphy C."/>
            <person name="Pearson M."/>
            <person name="Poon T.W."/>
            <person name="Priest M."/>
            <person name="Roberts A."/>
            <person name="Saif S."/>
            <person name="Shea T."/>
            <person name="Sisk P."/>
            <person name="Sykes S."/>
            <person name="Wortman J."/>
            <person name="Nusbaum C."/>
            <person name="Birren B."/>
        </authorList>
    </citation>
    <scope>NUCLEOTIDE SEQUENCE [LARGE SCALE GENOMIC DNA]</scope>
    <source>
        <strain evidence="11 12">CBS 119918</strain>
    </source>
</reference>
<evidence type="ECO:0000256" key="3">
    <source>
        <dbReference type="ARBA" id="ARBA00022448"/>
    </source>
</evidence>
<dbReference type="Pfam" id="PF00083">
    <property type="entry name" value="Sugar_tr"/>
    <property type="match status" value="1"/>
</dbReference>
<evidence type="ECO:0000256" key="7">
    <source>
        <dbReference type="RuleBase" id="RU003346"/>
    </source>
</evidence>
<dbReference type="SUPFAM" id="SSF103473">
    <property type="entry name" value="MFS general substrate transporter"/>
    <property type="match status" value="1"/>
</dbReference>
<evidence type="ECO:0000256" key="5">
    <source>
        <dbReference type="ARBA" id="ARBA00022989"/>
    </source>
</evidence>
<dbReference type="CDD" id="cd17356">
    <property type="entry name" value="MFS_HXT"/>
    <property type="match status" value="1"/>
</dbReference>
<comment type="subcellular location">
    <subcellularLocation>
        <location evidence="1">Membrane</location>
        <topology evidence="1">Multi-pass membrane protein</topology>
    </subcellularLocation>
</comment>
<dbReference type="GeneID" id="25280738"/>
<feature type="transmembrane region" description="Helical" evidence="9">
    <location>
        <begin position="322"/>
        <end position="341"/>
    </location>
</feature>
<feature type="transmembrane region" description="Helical" evidence="9">
    <location>
        <begin position="169"/>
        <end position="187"/>
    </location>
</feature>
<proteinExistence type="inferred from homology"/>
<dbReference type="PROSITE" id="PS00217">
    <property type="entry name" value="SUGAR_TRANSPORT_2"/>
    <property type="match status" value="1"/>
</dbReference>
<feature type="transmembrane region" description="Helical" evidence="9">
    <location>
        <begin position="487"/>
        <end position="508"/>
    </location>
</feature>
<evidence type="ECO:0000259" key="10">
    <source>
        <dbReference type="PROSITE" id="PS50850"/>
    </source>
</evidence>
<dbReference type="HOGENOM" id="CLU_001265_30_1_1"/>
<dbReference type="FunFam" id="1.20.1250.20:FF:000044">
    <property type="entry name" value="Hexose transporter Hxt3p"/>
    <property type="match status" value="1"/>
</dbReference>
<feature type="transmembrane region" description="Helical" evidence="9">
    <location>
        <begin position="199"/>
        <end position="219"/>
    </location>
</feature>
<dbReference type="InterPro" id="IPR005829">
    <property type="entry name" value="Sugar_transporter_CS"/>
</dbReference>
<dbReference type="NCBIfam" id="TIGR00879">
    <property type="entry name" value="SP"/>
    <property type="match status" value="1"/>
</dbReference>
<dbReference type="PANTHER" id="PTHR48022">
    <property type="entry name" value="PLASTIDIC GLUCOSE TRANSPORTER 4"/>
    <property type="match status" value="1"/>
</dbReference>
<dbReference type="InterPro" id="IPR036259">
    <property type="entry name" value="MFS_trans_sf"/>
</dbReference>
<dbReference type="PROSITE" id="PS50850">
    <property type="entry name" value="MFS"/>
    <property type="match status" value="1"/>
</dbReference>
<evidence type="ECO:0000256" key="4">
    <source>
        <dbReference type="ARBA" id="ARBA00022692"/>
    </source>
</evidence>
<dbReference type="PANTHER" id="PTHR48022:SF91">
    <property type="entry name" value="MAJOR FACILITATOR SUPERFAMILY (MFS) PROFILE DOMAIN-CONTAINING PROTEIN-RELATED"/>
    <property type="match status" value="1"/>
</dbReference>
<dbReference type="AlphaFoldDB" id="A0A072PQW2"/>